<dbReference type="RefSeq" id="WP_099153068.1">
    <property type="nucleotide sequence ID" value="NZ_PDUD01000031.1"/>
</dbReference>
<keyword evidence="1" id="KW-0812">Transmembrane</keyword>
<dbReference type="Pfam" id="PF06713">
    <property type="entry name" value="bPH_4"/>
    <property type="match status" value="1"/>
</dbReference>
<feature type="domain" description="Uncharacterized protein YyaB-like PH" evidence="2">
    <location>
        <begin position="74"/>
        <end position="148"/>
    </location>
</feature>
<protein>
    <recommendedName>
        <fullName evidence="2">Uncharacterized protein YyaB-like PH domain-containing protein</fullName>
    </recommendedName>
</protein>
<organism evidence="3 4">
    <name type="scientific">Flavilitoribacter nigricans (strain ATCC 23147 / DSM 23189 / NBRC 102662 / NCIMB 1420 / SS-2)</name>
    <name type="common">Lewinella nigricans</name>
    <dbReference type="NCBI Taxonomy" id="1122177"/>
    <lineage>
        <taxon>Bacteria</taxon>
        <taxon>Pseudomonadati</taxon>
        <taxon>Bacteroidota</taxon>
        <taxon>Saprospiria</taxon>
        <taxon>Saprospirales</taxon>
        <taxon>Lewinellaceae</taxon>
        <taxon>Flavilitoribacter</taxon>
    </lineage>
</organism>
<accession>A0A2D0N4R2</accession>
<sequence>MEKKDMARFEAKKDTLTYSVFLGLPLLLLITYFFSLKRALTAEVWSVGKVAGFALIGLFVLTLAYTLYRFFRDTHYEINDQSLVWVMGFFSRSISLDRIQWIEESTYINSNVRAALAWKGWKIGYGAGYEIFVSPEEAEAFKRVLEEKMAAVKDAD</sequence>
<proteinExistence type="predicted"/>
<reference evidence="3 4" key="1">
    <citation type="submission" date="2017-10" db="EMBL/GenBank/DDBJ databases">
        <title>The draft genome sequence of Lewinella nigricans NBRC 102662.</title>
        <authorList>
            <person name="Wang K."/>
        </authorList>
    </citation>
    <scope>NUCLEOTIDE SEQUENCE [LARGE SCALE GENOMIC DNA]</scope>
    <source>
        <strain evidence="3 4">NBRC 102662</strain>
    </source>
</reference>
<dbReference type="AlphaFoldDB" id="A0A2D0N4R2"/>
<evidence type="ECO:0000256" key="1">
    <source>
        <dbReference type="SAM" id="Phobius"/>
    </source>
</evidence>
<dbReference type="Proteomes" id="UP000223913">
    <property type="component" value="Unassembled WGS sequence"/>
</dbReference>
<gene>
    <name evidence="3" type="ORF">CRP01_26135</name>
</gene>
<feature type="transmembrane region" description="Helical" evidence="1">
    <location>
        <begin position="16"/>
        <end position="35"/>
    </location>
</feature>
<comment type="caution">
    <text evidence="3">The sequence shown here is derived from an EMBL/GenBank/DDBJ whole genome shotgun (WGS) entry which is preliminary data.</text>
</comment>
<evidence type="ECO:0000313" key="4">
    <source>
        <dbReference type="Proteomes" id="UP000223913"/>
    </source>
</evidence>
<evidence type="ECO:0000313" key="3">
    <source>
        <dbReference type="EMBL" id="PHN03485.1"/>
    </source>
</evidence>
<evidence type="ECO:0000259" key="2">
    <source>
        <dbReference type="Pfam" id="PF06713"/>
    </source>
</evidence>
<keyword evidence="1" id="KW-0472">Membrane</keyword>
<dbReference type="EMBL" id="PDUD01000031">
    <property type="protein sequence ID" value="PHN03485.1"/>
    <property type="molecule type" value="Genomic_DNA"/>
</dbReference>
<feature type="transmembrane region" description="Helical" evidence="1">
    <location>
        <begin position="47"/>
        <end position="68"/>
    </location>
</feature>
<keyword evidence="4" id="KW-1185">Reference proteome</keyword>
<dbReference type="OrthoDB" id="1437824at2"/>
<dbReference type="GO" id="GO:0030153">
    <property type="term" value="P:bacteriocin immunity"/>
    <property type="evidence" value="ECO:0007669"/>
    <property type="project" value="InterPro"/>
</dbReference>
<dbReference type="InterPro" id="IPR009589">
    <property type="entry name" value="PH_YyaB-like"/>
</dbReference>
<name>A0A2D0N4R2_FLAN2</name>
<keyword evidence="1" id="KW-1133">Transmembrane helix</keyword>